<evidence type="ECO:0000313" key="8">
    <source>
        <dbReference type="EMBL" id="KKN44491.1"/>
    </source>
</evidence>
<keyword evidence="3" id="KW-0732">Signal</keyword>
<dbReference type="EMBL" id="LAZR01001447">
    <property type="protein sequence ID" value="KKN44491.1"/>
    <property type="molecule type" value="Genomic_DNA"/>
</dbReference>
<dbReference type="InterPro" id="IPR002884">
    <property type="entry name" value="P_dom"/>
</dbReference>
<dbReference type="GO" id="GO:0016485">
    <property type="term" value="P:protein processing"/>
    <property type="evidence" value="ECO:0007669"/>
    <property type="project" value="TreeGrafter"/>
</dbReference>
<dbReference type="SUPFAM" id="SSF49785">
    <property type="entry name" value="Galactose-binding domain-like"/>
    <property type="match status" value="1"/>
</dbReference>
<dbReference type="PANTHER" id="PTHR42884:SF14">
    <property type="entry name" value="NEUROENDOCRINE CONVERTASE 1"/>
    <property type="match status" value="1"/>
</dbReference>
<protein>
    <recommendedName>
        <fullName evidence="7">P/Homo B domain-containing protein</fullName>
    </recommendedName>
</protein>
<dbReference type="InterPro" id="IPR008979">
    <property type="entry name" value="Galactose-bd-like_sf"/>
</dbReference>
<dbReference type="PROSITE" id="PS00138">
    <property type="entry name" value="SUBTILASE_SER"/>
    <property type="match status" value="1"/>
</dbReference>
<dbReference type="InterPro" id="IPR036439">
    <property type="entry name" value="Dockerin_dom_sf"/>
</dbReference>
<gene>
    <name evidence="8" type="ORF">LCGC14_0692520</name>
</gene>
<dbReference type="InterPro" id="IPR015500">
    <property type="entry name" value="Peptidase_S8_subtilisin-rel"/>
</dbReference>
<dbReference type="PANTHER" id="PTHR42884">
    <property type="entry name" value="PROPROTEIN CONVERTASE SUBTILISIN/KEXIN-RELATED"/>
    <property type="match status" value="1"/>
</dbReference>
<dbReference type="SUPFAM" id="SSF63446">
    <property type="entry name" value="Type I dockerin domain"/>
    <property type="match status" value="1"/>
</dbReference>
<dbReference type="SUPFAM" id="SSF52743">
    <property type="entry name" value="Subtilisin-like"/>
    <property type="match status" value="1"/>
</dbReference>
<dbReference type="PRINTS" id="PR00723">
    <property type="entry name" value="SUBTILISIN"/>
</dbReference>
<dbReference type="PROSITE" id="PS51892">
    <property type="entry name" value="SUBTILASE"/>
    <property type="match status" value="1"/>
</dbReference>
<evidence type="ECO:0000256" key="5">
    <source>
        <dbReference type="ARBA" id="ARBA00022825"/>
    </source>
</evidence>
<dbReference type="AlphaFoldDB" id="A0A0F9T6A2"/>
<dbReference type="Pfam" id="PF00082">
    <property type="entry name" value="Peptidase_S8"/>
    <property type="match status" value="1"/>
</dbReference>
<dbReference type="CDD" id="cd04059">
    <property type="entry name" value="Peptidases_S8_Protein_convertases_Kexins_Furin-like"/>
    <property type="match status" value="1"/>
</dbReference>
<keyword evidence="2" id="KW-0645">Protease</keyword>
<comment type="caution">
    <text evidence="8">The sequence shown here is derived from an EMBL/GenBank/DDBJ whole genome shotgun (WGS) entry which is preliminary data.</text>
</comment>
<dbReference type="PROSITE" id="PS51829">
    <property type="entry name" value="P_HOMO_B"/>
    <property type="match status" value="1"/>
</dbReference>
<evidence type="ECO:0000259" key="7">
    <source>
        <dbReference type="PROSITE" id="PS51829"/>
    </source>
</evidence>
<dbReference type="GO" id="GO:0000272">
    <property type="term" value="P:polysaccharide catabolic process"/>
    <property type="evidence" value="ECO:0007669"/>
    <property type="project" value="InterPro"/>
</dbReference>
<dbReference type="InterPro" id="IPR036852">
    <property type="entry name" value="Peptidase_S8/S53_dom_sf"/>
</dbReference>
<keyword evidence="4" id="KW-0378">Hydrolase</keyword>
<accession>A0A0F9T6A2</accession>
<dbReference type="Pfam" id="PF01483">
    <property type="entry name" value="P_proprotein"/>
    <property type="match status" value="1"/>
</dbReference>
<evidence type="ECO:0000256" key="1">
    <source>
        <dbReference type="ARBA" id="ARBA00005325"/>
    </source>
</evidence>
<dbReference type="InterPro" id="IPR000209">
    <property type="entry name" value="Peptidase_S8/S53_dom"/>
</dbReference>
<proteinExistence type="inferred from homology"/>
<dbReference type="InterPro" id="IPR023828">
    <property type="entry name" value="Peptidase_S8_Ser-AS"/>
</dbReference>
<dbReference type="Gene3D" id="1.10.1330.10">
    <property type="entry name" value="Dockerin domain"/>
    <property type="match status" value="1"/>
</dbReference>
<reference evidence="8" key="1">
    <citation type="journal article" date="2015" name="Nature">
        <title>Complex archaea that bridge the gap between prokaryotes and eukaryotes.</title>
        <authorList>
            <person name="Spang A."/>
            <person name="Saw J.H."/>
            <person name="Jorgensen S.L."/>
            <person name="Zaremba-Niedzwiedzka K."/>
            <person name="Martijn J."/>
            <person name="Lind A.E."/>
            <person name="van Eijk R."/>
            <person name="Schleper C."/>
            <person name="Guy L."/>
            <person name="Ettema T.J."/>
        </authorList>
    </citation>
    <scope>NUCLEOTIDE SEQUENCE</scope>
</reference>
<dbReference type="GO" id="GO:0004252">
    <property type="term" value="F:serine-type endopeptidase activity"/>
    <property type="evidence" value="ECO:0007669"/>
    <property type="project" value="InterPro"/>
</dbReference>
<dbReference type="InterPro" id="IPR034182">
    <property type="entry name" value="Kexin/furin"/>
</dbReference>
<evidence type="ECO:0000256" key="3">
    <source>
        <dbReference type="ARBA" id="ARBA00022729"/>
    </source>
</evidence>
<name>A0A0F9T6A2_9ZZZZ</name>
<dbReference type="GO" id="GO:0005737">
    <property type="term" value="C:cytoplasm"/>
    <property type="evidence" value="ECO:0007669"/>
    <property type="project" value="UniProtKB-ARBA"/>
</dbReference>
<feature type="domain" description="P/Homo B" evidence="7">
    <location>
        <begin position="401"/>
        <end position="530"/>
    </location>
</feature>
<dbReference type="InterPro" id="IPR018247">
    <property type="entry name" value="EF_Hand_1_Ca_BS"/>
</dbReference>
<organism evidence="8">
    <name type="scientific">marine sediment metagenome</name>
    <dbReference type="NCBI Taxonomy" id="412755"/>
    <lineage>
        <taxon>unclassified sequences</taxon>
        <taxon>metagenomes</taxon>
        <taxon>ecological metagenomes</taxon>
    </lineage>
</organism>
<dbReference type="PROSITE" id="PS00018">
    <property type="entry name" value="EF_HAND_1"/>
    <property type="match status" value="1"/>
</dbReference>
<dbReference type="GO" id="GO:0012505">
    <property type="term" value="C:endomembrane system"/>
    <property type="evidence" value="ECO:0007669"/>
    <property type="project" value="UniProtKB-ARBA"/>
</dbReference>
<comment type="similarity">
    <text evidence="1">Belongs to the peptidase S8 family. Furin subfamily.</text>
</comment>
<evidence type="ECO:0000256" key="6">
    <source>
        <dbReference type="ARBA" id="ARBA00022837"/>
    </source>
</evidence>
<sequence length="694" mass="72623">MDGLAVATTHRTLLVSVLAIWLTAVSVRAEDQPDKADYIGISTLRERYSFVPNDPYFHRDTPSAGWPGQWHLINEHVAGLDAGVQGAWDRDFTGVGVIIGIVDDSLETTHPDLAPNYVAADSWDFGQNDPVPDPVVSADRHGISVAGVAAARGGNGVGVTGAAPYAGLAGLRIDFDNQTEQMFIDATLYHSSGANTNIDIKNHSYGIAAAYIHTPAETQAFDTSAAAGTVHVLAAGNERSDANKKDIQNNPNTITVAALGSNGTFASYSNYGASVFVTAPSSGSSFGITTTDRTGSSGYNPSDDTFPDLNYTSVFGGTSSASPLAAGVLALVKQAQPDLDVRFAKHLLAMTSDIVDAADATDQSDGGWRTNAAGYAFNQNYGFGLIDADELTQIAGDYVGILPLTTESSGTIVVEQAIPDNNAAGIVRTFELTASTPLEELLVTLDITHTWHSDINITLTSPSGTTSRLVAGREGGAGQLTSHVWEYTSNVFWGEDPQGIWTIQLADIWRFDSGTWHSFSALARMGELLVQADLDADGDVDADDIDILCANLGSVDPQYDMDGDGDADADDLVYMVENLVELADGSGRIGTAVGDFDLDGLVGATDLAIMKANFAQTGQGWAEGNANCDNIIDATDLAILKASFGFTAPAAGSAGLTAGSSAGLTTGDPIPEPMTAILLAVGALLPISSRRRNR</sequence>
<evidence type="ECO:0000256" key="4">
    <source>
        <dbReference type="ARBA" id="ARBA00022801"/>
    </source>
</evidence>
<dbReference type="Gene3D" id="3.40.50.200">
    <property type="entry name" value="Peptidase S8/S53 domain"/>
    <property type="match status" value="1"/>
</dbReference>
<dbReference type="Gene3D" id="2.60.120.260">
    <property type="entry name" value="Galactose-binding domain-like"/>
    <property type="match status" value="1"/>
</dbReference>
<keyword evidence="5" id="KW-0720">Serine protease</keyword>
<keyword evidence="6" id="KW-0106">Calcium</keyword>
<evidence type="ECO:0000256" key="2">
    <source>
        <dbReference type="ARBA" id="ARBA00022670"/>
    </source>
</evidence>
<dbReference type="GO" id="GO:0016020">
    <property type="term" value="C:membrane"/>
    <property type="evidence" value="ECO:0007669"/>
    <property type="project" value="TreeGrafter"/>
</dbReference>